<evidence type="ECO:0000313" key="2">
    <source>
        <dbReference type="Proteomes" id="UP000053105"/>
    </source>
</evidence>
<organism evidence="1 2">
    <name type="scientific">Melipona quadrifasciata</name>
    <dbReference type="NCBI Taxonomy" id="166423"/>
    <lineage>
        <taxon>Eukaryota</taxon>
        <taxon>Metazoa</taxon>
        <taxon>Ecdysozoa</taxon>
        <taxon>Arthropoda</taxon>
        <taxon>Hexapoda</taxon>
        <taxon>Insecta</taxon>
        <taxon>Pterygota</taxon>
        <taxon>Neoptera</taxon>
        <taxon>Endopterygota</taxon>
        <taxon>Hymenoptera</taxon>
        <taxon>Apocrita</taxon>
        <taxon>Aculeata</taxon>
        <taxon>Apoidea</taxon>
        <taxon>Anthophila</taxon>
        <taxon>Apidae</taxon>
        <taxon>Melipona</taxon>
    </lineage>
</organism>
<accession>A0A0M9A2T7</accession>
<dbReference type="AlphaFoldDB" id="A0A0M9A2T7"/>
<keyword evidence="2" id="KW-1185">Reference proteome</keyword>
<reference evidence="1 2" key="1">
    <citation type="submission" date="2015-07" db="EMBL/GenBank/DDBJ databases">
        <title>The genome of Melipona quadrifasciata.</title>
        <authorList>
            <person name="Pan H."/>
            <person name="Kapheim K."/>
        </authorList>
    </citation>
    <scope>NUCLEOTIDE SEQUENCE [LARGE SCALE GENOMIC DNA]</scope>
    <source>
        <strain evidence="1">0111107301</strain>
        <tissue evidence="1">Whole body</tissue>
    </source>
</reference>
<proteinExistence type="predicted"/>
<dbReference type="Proteomes" id="UP000053105">
    <property type="component" value="Unassembled WGS sequence"/>
</dbReference>
<sequence length="289" mass="32705">MISDAGRSEEGLKGMDDVVHPLLVETRKTFHEEILLVKESNVHSCNRVTVADNGLASKNCPVKIQGSKSAKKSENARTACNIHVRRGEDSEAEKKKVERVSARTRNHTRWWWPYKNSHRQDRLISEPKMSWPVGSFSQNLSMFDHNCCAMKKCRILLKSFEVVNIVHSIETISRFQFGTWFVKETHCDGILSIFISTAVFAERGFQWMQLGCDISILTEYFIGPMIPQLRVSNTDRHMPQVVARLASRSCQSPTLKKAKCGNTAKMRAPTSLAGSYDTSVWVCSVIILI</sequence>
<protein>
    <submittedName>
        <fullName evidence="1">Uncharacterized protein</fullName>
    </submittedName>
</protein>
<evidence type="ECO:0000313" key="1">
    <source>
        <dbReference type="EMBL" id="KOX76125.1"/>
    </source>
</evidence>
<name>A0A0M9A2T7_9HYME</name>
<dbReference type="EMBL" id="KQ435753">
    <property type="protein sequence ID" value="KOX76125.1"/>
    <property type="molecule type" value="Genomic_DNA"/>
</dbReference>
<gene>
    <name evidence="1" type="ORF">WN51_11840</name>
</gene>